<organism evidence="4 5">
    <name type="scientific">Dermatophagoides pteronyssinus</name>
    <name type="common">European house dust mite</name>
    <dbReference type="NCBI Taxonomy" id="6956"/>
    <lineage>
        <taxon>Eukaryota</taxon>
        <taxon>Metazoa</taxon>
        <taxon>Ecdysozoa</taxon>
        <taxon>Arthropoda</taxon>
        <taxon>Chelicerata</taxon>
        <taxon>Arachnida</taxon>
        <taxon>Acari</taxon>
        <taxon>Acariformes</taxon>
        <taxon>Sarcoptiformes</taxon>
        <taxon>Astigmata</taxon>
        <taxon>Psoroptidia</taxon>
        <taxon>Analgoidea</taxon>
        <taxon>Pyroglyphidae</taxon>
        <taxon>Dermatophagoidinae</taxon>
        <taxon>Dermatophagoides</taxon>
    </lineage>
</organism>
<protein>
    <submittedName>
        <fullName evidence="5">Uncharacterized protein LOC113799211</fullName>
    </submittedName>
</protein>
<evidence type="ECO:0000313" key="4">
    <source>
        <dbReference type="Proteomes" id="UP000515146"/>
    </source>
</evidence>
<dbReference type="SUPFAM" id="SSF53756">
    <property type="entry name" value="UDP-Glycosyltransferase/glycogen phosphorylase"/>
    <property type="match status" value="1"/>
</dbReference>
<comment type="similarity">
    <text evidence="1">Belongs to the UDP-glycosyltransferase family.</text>
</comment>
<dbReference type="Proteomes" id="UP000515146">
    <property type="component" value="Unplaced"/>
</dbReference>
<keyword evidence="2" id="KW-0328">Glycosyltransferase</keyword>
<dbReference type="KEGG" id="dpte:113799211"/>
<reference evidence="5" key="1">
    <citation type="submission" date="2025-08" db="UniProtKB">
        <authorList>
            <consortium name="RefSeq"/>
        </authorList>
    </citation>
    <scope>IDENTIFICATION</scope>
    <source>
        <strain evidence="5">Airmid</strain>
    </source>
</reference>
<keyword evidence="4" id="KW-1185">Reference proteome</keyword>
<dbReference type="GO" id="GO:0008194">
    <property type="term" value="F:UDP-glycosyltransferase activity"/>
    <property type="evidence" value="ECO:0007669"/>
    <property type="project" value="InterPro"/>
</dbReference>
<dbReference type="Gene3D" id="3.40.50.2000">
    <property type="entry name" value="Glycogen Phosphorylase B"/>
    <property type="match status" value="2"/>
</dbReference>
<dbReference type="Pfam" id="PF00201">
    <property type="entry name" value="UDPGT"/>
    <property type="match status" value="1"/>
</dbReference>
<evidence type="ECO:0000313" key="5">
    <source>
        <dbReference type="RefSeq" id="XP_027205611.1"/>
    </source>
</evidence>
<evidence type="ECO:0000256" key="2">
    <source>
        <dbReference type="ARBA" id="ARBA00022676"/>
    </source>
</evidence>
<sequence>MIFFLWFESFIWFHQQKQPTMSEQKNKQLKIIFLSSEGAGHINACVGLAQELAKCGHEIYFFNKPSNIGQFEKLGFKEIILHENAVVDDTDKKQVKTDNKDDNDQGKLRETIIKSNLLADLSPYDQLDVFDRHKNKNFFGFAIINDIRKIHEQIQQSLSEQKPDLVIVDYILIPPCIAYGQIPWAYLCSHNPLHLFNSQLLPPITSGLPTDNRSGWADFYDKFRKTYQSSLQYCQNELNKHYQCPEVNKNQFLFLSPHFNIYGYPEQLDYTDIITLPENVVRLDGFCRQQSTTTTDDNDNKTFELPENIKTRLSDTVKLIYFSLGTFGSTNVTLMQKILNELAGCPHQIIVSTGQSHQQLSLSENMYGQSYLPQMSILPLVDLVITHGGNNTVTETMSYGKPMIVMPLFADQHDNAQRIMEKGFGYRINPHRFESNQLIQLIQQILLDKIMIERCTNAGDLIRKSNSKWKACTKIEKLLNNKKE</sequence>
<dbReference type="PANTHER" id="PTHR48043:SF145">
    <property type="entry name" value="FI06409P-RELATED"/>
    <property type="match status" value="1"/>
</dbReference>
<dbReference type="CDD" id="cd03784">
    <property type="entry name" value="GT1_Gtf-like"/>
    <property type="match status" value="1"/>
</dbReference>
<dbReference type="RefSeq" id="XP_027205611.1">
    <property type="nucleotide sequence ID" value="XM_027349810.1"/>
</dbReference>
<evidence type="ECO:0000256" key="1">
    <source>
        <dbReference type="ARBA" id="ARBA00009995"/>
    </source>
</evidence>
<accession>A0A6P6YLG8</accession>
<name>A0A6P6YLG8_DERPT</name>
<dbReference type="PANTHER" id="PTHR48043">
    <property type="entry name" value="EG:EG0003.4 PROTEIN-RELATED"/>
    <property type="match status" value="1"/>
</dbReference>
<dbReference type="OMA" id="AGHINAC"/>
<keyword evidence="3" id="KW-0808">Transferase</keyword>
<dbReference type="FunCoup" id="A0A6P6YLG8">
    <property type="interactions" value="289"/>
</dbReference>
<dbReference type="InterPro" id="IPR050271">
    <property type="entry name" value="UDP-glycosyltransferase"/>
</dbReference>
<dbReference type="AlphaFoldDB" id="A0A6P6YLG8"/>
<dbReference type="InterPro" id="IPR002213">
    <property type="entry name" value="UDP_glucos_trans"/>
</dbReference>
<gene>
    <name evidence="5" type="primary">LOC113799211</name>
</gene>
<proteinExistence type="inferred from homology"/>
<dbReference type="InParanoid" id="A0A6P6YLG8"/>
<evidence type="ECO:0000256" key="3">
    <source>
        <dbReference type="ARBA" id="ARBA00022679"/>
    </source>
</evidence>
<dbReference type="OrthoDB" id="5835829at2759"/>